<proteinExistence type="inferred from homology"/>
<dbReference type="PANTHER" id="PTHR11803:SF58">
    <property type="entry name" value="PROTEIN HMF1-RELATED"/>
    <property type="match status" value="1"/>
</dbReference>
<gene>
    <name evidence="2" type="ORF">A2519_20085</name>
</gene>
<dbReference type="Gene3D" id="3.30.1330.40">
    <property type="entry name" value="RutC-like"/>
    <property type="match status" value="1"/>
</dbReference>
<dbReference type="InterPro" id="IPR035959">
    <property type="entry name" value="RutC-like_sf"/>
</dbReference>
<accession>A0A1F7F2D7</accession>
<dbReference type="CDD" id="cd00448">
    <property type="entry name" value="YjgF_YER057c_UK114_family"/>
    <property type="match status" value="1"/>
</dbReference>
<comment type="similarity">
    <text evidence="1">Belongs to the RutC family.</text>
</comment>
<dbReference type="EMBL" id="MFYX01000142">
    <property type="protein sequence ID" value="OGK00697.1"/>
    <property type="molecule type" value="Genomic_DNA"/>
</dbReference>
<sequence>MRQKEAIESDKTAKTIGPYSQGIAAGNFIFTSGQIPILPDGSLVGGDIQAQTRQCLENIKAILAARSAGMDALVKCPVFVIDITDFKAVNNIY</sequence>
<dbReference type="SUPFAM" id="SSF55298">
    <property type="entry name" value="YjgF-like"/>
    <property type="match status" value="1"/>
</dbReference>
<organism evidence="2 3">
    <name type="scientific">Candidatus Raymondbacteria bacterium RIFOXYD12_FULL_49_13</name>
    <dbReference type="NCBI Taxonomy" id="1817890"/>
    <lineage>
        <taxon>Bacteria</taxon>
        <taxon>Raymondiibacteriota</taxon>
    </lineage>
</organism>
<dbReference type="GO" id="GO:0019239">
    <property type="term" value="F:deaminase activity"/>
    <property type="evidence" value="ECO:0007669"/>
    <property type="project" value="TreeGrafter"/>
</dbReference>
<dbReference type="Pfam" id="PF01042">
    <property type="entry name" value="Ribonuc_L-PSP"/>
    <property type="match status" value="1"/>
</dbReference>
<evidence type="ECO:0000313" key="2">
    <source>
        <dbReference type="EMBL" id="OGK00697.1"/>
    </source>
</evidence>
<dbReference type="Proteomes" id="UP000179243">
    <property type="component" value="Unassembled WGS sequence"/>
</dbReference>
<comment type="caution">
    <text evidence="2">The sequence shown here is derived from an EMBL/GenBank/DDBJ whole genome shotgun (WGS) entry which is preliminary data.</text>
</comment>
<evidence type="ECO:0000313" key="3">
    <source>
        <dbReference type="Proteomes" id="UP000179243"/>
    </source>
</evidence>
<protein>
    <recommendedName>
        <fullName evidence="4">Reactive intermediate/imine deaminase</fullName>
    </recommendedName>
</protein>
<name>A0A1F7F2D7_UNCRA</name>
<dbReference type="PANTHER" id="PTHR11803">
    <property type="entry name" value="2-IMINOBUTANOATE/2-IMINOPROPANOATE DEAMINASE RIDA"/>
    <property type="match status" value="1"/>
</dbReference>
<dbReference type="GO" id="GO:0005829">
    <property type="term" value="C:cytosol"/>
    <property type="evidence" value="ECO:0007669"/>
    <property type="project" value="TreeGrafter"/>
</dbReference>
<evidence type="ECO:0008006" key="4">
    <source>
        <dbReference type="Google" id="ProtNLM"/>
    </source>
</evidence>
<dbReference type="AlphaFoldDB" id="A0A1F7F2D7"/>
<reference evidence="2 3" key="1">
    <citation type="journal article" date="2016" name="Nat. Commun.">
        <title>Thousands of microbial genomes shed light on interconnected biogeochemical processes in an aquifer system.</title>
        <authorList>
            <person name="Anantharaman K."/>
            <person name="Brown C.T."/>
            <person name="Hug L.A."/>
            <person name="Sharon I."/>
            <person name="Castelle C.J."/>
            <person name="Probst A.J."/>
            <person name="Thomas B.C."/>
            <person name="Singh A."/>
            <person name="Wilkins M.J."/>
            <person name="Karaoz U."/>
            <person name="Brodie E.L."/>
            <person name="Williams K.H."/>
            <person name="Hubbard S.S."/>
            <person name="Banfield J.F."/>
        </authorList>
    </citation>
    <scope>NUCLEOTIDE SEQUENCE [LARGE SCALE GENOMIC DNA]</scope>
</reference>
<dbReference type="InterPro" id="IPR006175">
    <property type="entry name" value="YjgF/YER057c/UK114"/>
</dbReference>
<evidence type="ECO:0000256" key="1">
    <source>
        <dbReference type="ARBA" id="ARBA00010552"/>
    </source>
</evidence>